<evidence type="ECO:0000313" key="3">
    <source>
        <dbReference type="Proteomes" id="UP001157911"/>
    </source>
</evidence>
<accession>A0ABY1NNS8</accession>
<feature type="domain" description="DUF5615" evidence="1">
    <location>
        <begin position="4"/>
        <end position="85"/>
    </location>
</feature>
<dbReference type="RefSeq" id="WP_283400707.1">
    <property type="nucleotide sequence ID" value="NZ_FXUB01000003.1"/>
</dbReference>
<evidence type="ECO:0000313" key="2">
    <source>
        <dbReference type="EMBL" id="SMP14021.1"/>
    </source>
</evidence>
<sequence length="88" mass="9771">MSIRILVDENVNYEIIKALRKDGFEVISVAGDAPGITDFEVIELAMKLNAVVLTEDSDFGRLVFSCGNRINGVIYVTQQGKVKRLLKL</sequence>
<protein>
    <recommendedName>
        <fullName evidence="1">DUF5615 domain-containing protein</fullName>
    </recommendedName>
</protein>
<dbReference type="Proteomes" id="UP001157911">
    <property type="component" value="Unassembled WGS sequence"/>
</dbReference>
<gene>
    <name evidence="2" type="ORF">SAMN06265339_1248</name>
</gene>
<proteinExistence type="predicted"/>
<evidence type="ECO:0000259" key="1">
    <source>
        <dbReference type="Pfam" id="PF18480"/>
    </source>
</evidence>
<reference evidence="2 3" key="1">
    <citation type="submission" date="2017-05" db="EMBL/GenBank/DDBJ databases">
        <authorList>
            <person name="Varghese N."/>
            <person name="Submissions S."/>
        </authorList>
    </citation>
    <scope>NUCLEOTIDE SEQUENCE [LARGE SCALE GENOMIC DNA]</scope>
    <source>
        <strain evidence="2 3">DSM 15522</strain>
    </source>
</reference>
<name>A0ABY1NNS8_9BACT</name>
<organism evidence="2 3">
    <name type="scientific">Desulfurobacterium pacificum</name>
    <dbReference type="NCBI Taxonomy" id="240166"/>
    <lineage>
        <taxon>Bacteria</taxon>
        <taxon>Pseudomonadati</taxon>
        <taxon>Aquificota</taxon>
        <taxon>Aquificia</taxon>
        <taxon>Desulfurobacteriales</taxon>
        <taxon>Desulfurobacteriaceae</taxon>
        <taxon>Desulfurobacterium</taxon>
    </lineage>
</organism>
<dbReference type="InterPro" id="IPR041049">
    <property type="entry name" value="DUF5615"/>
</dbReference>
<comment type="caution">
    <text evidence="2">The sequence shown here is derived from an EMBL/GenBank/DDBJ whole genome shotgun (WGS) entry which is preliminary data.</text>
</comment>
<dbReference type="Pfam" id="PF18480">
    <property type="entry name" value="DUF5615"/>
    <property type="match status" value="1"/>
</dbReference>
<dbReference type="EMBL" id="FXUB01000003">
    <property type="protein sequence ID" value="SMP14021.1"/>
    <property type="molecule type" value="Genomic_DNA"/>
</dbReference>
<keyword evidence="3" id="KW-1185">Reference proteome</keyword>